<organism evidence="1 2">
    <name type="scientific">Lamprobacter modestohalophilus</name>
    <dbReference type="NCBI Taxonomy" id="1064514"/>
    <lineage>
        <taxon>Bacteria</taxon>
        <taxon>Pseudomonadati</taxon>
        <taxon>Pseudomonadota</taxon>
        <taxon>Gammaproteobacteria</taxon>
        <taxon>Chromatiales</taxon>
        <taxon>Chromatiaceae</taxon>
        <taxon>Lamprobacter</taxon>
    </lineage>
</organism>
<keyword evidence="2" id="KW-1185">Reference proteome</keyword>
<proteinExistence type="predicted"/>
<evidence type="ECO:0000313" key="1">
    <source>
        <dbReference type="EMBL" id="MBK1621888.1"/>
    </source>
</evidence>
<sequence>MKESVFPDIDGAFTWYIATKDGLRGLRAAIQCGAAEHIWSAPRCKSHLTVQQKETLRPYIRRRDEVA</sequence>
<reference evidence="1 2" key="1">
    <citation type="journal article" date="2020" name="Microorganisms">
        <title>Osmotic Adaptation and Compatible Solute Biosynthesis of Phototrophic Bacteria as Revealed from Genome Analyses.</title>
        <authorList>
            <person name="Imhoff J.F."/>
            <person name="Rahn T."/>
            <person name="Kunzel S."/>
            <person name="Keller A."/>
            <person name="Neulinger S.C."/>
        </authorList>
    </citation>
    <scope>NUCLEOTIDE SEQUENCE [LARGE SCALE GENOMIC DNA]</scope>
    <source>
        <strain evidence="1 2">DSM 25653</strain>
    </source>
</reference>
<name>A0A9X0WF42_9GAMM</name>
<gene>
    <name evidence="1" type="ORF">CKO42_26675</name>
</gene>
<dbReference type="EMBL" id="NRRY01000167">
    <property type="protein sequence ID" value="MBK1621888.1"/>
    <property type="molecule type" value="Genomic_DNA"/>
</dbReference>
<dbReference type="Proteomes" id="UP001138768">
    <property type="component" value="Unassembled WGS sequence"/>
</dbReference>
<comment type="caution">
    <text evidence="1">The sequence shown here is derived from an EMBL/GenBank/DDBJ whole genome shotgun (WGS) entry which is preliminary data.</text>
</comment>
<dbReference type="AlphaFoldDB" id="A0A9X0WF42"/>
<accession>A0A9X0WF42</accession>
<evidence type="ECO:0000313" key="2">
    <source>
        <dbReference type="Proteomes" id="UP001138768"/>
    </source>
</evidence>
<protein>
    <submittedName>
        <fullName evidence="1">Uncharacterized protein</fullName>
    </submittedName>
</protein>